<protein>
    <recommendedName>
        <fullName evidence="1">HD domain-containing protein</fullName>
    </recommendedName>
</protein>
<evidence type="ECO:0000313" key="3">
    <source>
        <dbReference type="Proteomes" id="UP000245959"/>
    </source>
</evidence>
<dbReference type="AlphaFoldDB" id="A0A2U1AYN6"/>
<dbReference type="Gene3D" id="1.10.3210.10">
    <property type="entry name" value="Hypothetical protein af1432"/>
    <property type="match status" value="1"/>
</dbReference>
<dbReference type="CDD" id="cd00077">
    <property type="entry name" value="HDc"/>
    <property type="match status" value="1"/>
</dbReference>
<evidence type="ECO:0000259" key="1">
    <source>
        <dbReference type="Pfam" id="PF01966"/>
    </source>
</evidence>
<reference evidence="2 3" key="1">
    <citation type="submission" date="2018-04" db="EMBL/GenBank/DDBJ databases">
        <title>Genomic Encyclopedia of Type Strains, Phase IV (KMG-IV): sequencing the most valuable type-strain genomes for metagenomic binning, comparative biology and taxonomic classification.</title>
        <authorList>
            <person name="Goeker M."/>
        </authorList>
    </citation>
    <scope>NUCLEOTIDE SEQUENCE [LARGE SCALE GENOMIC DNA]</scope>
    <source>
        <strain evidence="2 3">DSM 14823</strain>
    </source>
</reference>
<comment type="caution">
    <text evidence="2">The sequence shown here is derived from an EMBL/GenBank/DDBJ whole genome shotgun (WGS) entry which is preliminary data.</text>
</comment>
<dbReference type="NCBIfam" id="TIGR00277">
    <property type="entry name" value="HDIG"/>
    <property type="match status" value="1"/>
</dbReference>
<dbReference type="InterPro" id="IPR006674">
    <property type="entry name" value="HD_domain"/>
</dbReference>
<dbReference type="EMBL" id="QEKH01000013">
    <property type="protein sequence ID" value="PVY41554.1"/>
    <property type="molecule type" value="Genomic_DNA"/>
</dbReference>
<feature type="domain" description="HD" evidence="1">
    <location>
        <begin position="41"/>
        <end position="163"/>
    </location>
</feature>
<evidence type="ECO:0000313" key="2">
    <source>
        <dbReference type="EMBL" id="PVY41554.1"/>
    </source>
</evidence>
<dbReference type="Proteomes" id="UP000245959">
    <property type="component" value="Unassembled WGS sequence"/>
</dbReference>
<name>A0A2U1AYN6_9BACT</name>
<sequence length="203" mass="22260">MICNRENSGIARDGADAGGKALAILYYFYPEDTPLRRMLVRHCEQVREKALAILVDSGVELDARLAADGAMLHDIGIGRCDAPKILCEGSEPYIAHGVIGARMLREYGAANGLDLEAFARICERHTGSGITAAEVRAQALPIPVRDYLPETLEEKLVCLADKFFSKSGDMKEKPLDRIRCSMRKFGPDAAARFDALCALFKVE</sequence>
<accession>A0A2U1AYN6</accession>
<proteinExistence type="predicted"/>
<keyword evidence="3" id="KW-1185">Reference proteome</keyword>
<dbReference type="SUPFAM" id="SSF109604">
    <property type="entry name" value="HD-domain/PDEase-like"/>
    <property type="match status" value="1"/>
</dbReference>
<gene>
    <name evidence="2" type="ORF">C8D82_11326</name>
</gene>
<dbReference type="InterPro" id="IPR006675">
    <property type="entry name" value="HDIG_dom"/>
</dbReference>
<organism evidence="2 3">
    <name type="scientific">Victivallis vadensis</name>
    <dbReference type="NCBI Taxonomy" id="172901"/>
    <lineage>
        <taxon>Bacteria</taxon>
        <taxon>Pseudomonadati</taxon>
        <taxon>Lentisphaerota</taxon>
        <taxon>Lentisphaeria</taxon>
        <taxon>Victivallales</taxon>
        <taxon>Victivallaceae</taxon>
        <taxon>Victivallis</taxon>
    </lineage>
</organism>
<dbReference type="Pfam" id="PF01966">
    <property type="entry name" value="HD"/>
    <property type="match status" value="1"/>
</dbReference>
<dbReference type="InterPro" id="IPR003607">
    <property type="entry name" value="HD/PDEase_dom"/>
</dbReference>